<name>A0A370G6S1_GLULI</name>
<evidence type="ECO:0000313" key="4">
    <source>
        <dbReference type="Proteomes" id="UP000254958"/>
    </source>
</evidence>
<accession>A0A370G6S1</accession>
<keyword evidence="1" id="KW-0472">Membrane</keyword>
<keyword evidence="1" id="KW-1133">Transmembrane helix</keyword>
<evidence type="ECO:0008006" key="6">
    <source>
        <dbReference type="Google" id="ProtNLM"/>
    </source>
</evidence>
<dbReference type="RefSeq" id="WP_170143124.1">
    <property type="nucleotide sequence ID" value="NZ_BJMI01000001.1"/>
</dbReference>
<evidence type="ECO:0000256" key="1">
    <source>
        <dbReference type="SAM" id="Phobius"/>
    </source>
</evidence>
<evidence type="ECO:0000313" key="2">
    <source>
        <dbReference type="EMBL" id="MBB2185700.1"/>
    </source>
</evidence>
<dbReference type="AlphaFoldDB" id="A0A370G6S1"/>
<dbReference type="EMBL" id="QQAW01000002">
    <property type="protein sequence ID" value="RDI39507.1"/>
    <property type="molecule type" value="Genomic_DNA"/>
</dbReference>
<reference evidence="3 4" key="1">
    <citation type="submission" date="2018-07" db="EMBL/GenBank/DDBJ databases">
        <title>Genomic Encyclopedia of Type Strains, Phase IV (KMG-IV): sequencing the most valuable type-strain genomes for metagenomic binning, comparative biology and taxonomic classification.</title>
        <authorList>
            <person name="Goeker M."/>
        </authorList>
    </citation>
    <scope>NUCLEOTIDE SEQUENCE [LARGE SCALE GENOMIC DNA]</scope>
    <source>
        <strain evidence="3 4">DSM 5603</strain>
    </source>
</reference>
<gene>
    <name evidence="3" type="ORF">C7453_102297</name>
    <name evidence="2" type="ORF">HLH32_04755</name>
</gene>
<evidence type="ECO:0000313" key="3">
    <source>
        <dbReference type="EMBL" id="RDI39507.1"/>
    </source>
</evidence>
<sequence length="52" mass="5616">MSTPTTQDDGDNGRAPPMIDVRPVGTWVLSGVLLVAVLTVWILVSVIFLHRA</sequence>
<dbReference type="EMBL" id="JABEQI010000002">
    <property type="protein sequence ID" value="MBB2185700.1"/>
    <property type="molecule type" value="Genomic_DNA"/>
</dbReference>
<feature type="transmembrane region" description="Helical" evidence="1">
    <location>
        <begin position="27"/>
        <end position="49"/>
    </location>
</feature>
<comment type="caution">
    <text evidence="3">The sequence shown here is derived from an EMBL/GenBank/DDBJ whole genome shotgun (WGS) entry which is preliminary data.</text>
</comment>
<dbReference type="Proteomes" id="UP000254958">
    <property type="component" value="Unassembled WGS sequence"/>
</dbReference>
<organism evidence="3 4">
    <name type="scientific">Gluconacetobacter liquefaciens</name>
    <name type="common">Acetobacter liquefaciens</name>
    <dbReference type="NCBI Taxonomy" id="89584"/>
    <lineage>
        <taxon>Bacteria</taxon>
        <taxon>Pseudomonadati</taxon>
        <taxon>Pseudomonadota</taxon>
        <taxon>Alphaproteobacteria</taxon>
        <taxon>Acetobacterales</taxon>
        <taxon>Acetobacteraceae</taxon>
        <taxon>Gluconacetobacter</taxon>
    </lineage>
</organism>
<keyword evidence="1" id="KW-0812">Transmembrane</keyword>
<evidence type="ECO:0000313" key="5">
    <source>
        <dbReference type="Proteomes" id="UP000562982"/>
    </source>
</evidence>
<proteinExistence type="predicted"/>
<dbReference type="Proteomes" id="UP000562982">
    <property type="component" value="Unassembled WGS sequence"/>
</dbReference>
<protein>
    <recommendedName>
        <fullName evidence="6">Cytochrome c oxidase subunit IIa family protein</fullName>
    </recommendedName>
</protein>
<reference evidence="2 5" key="2">
    <citation type="submission" date="2020-04" db="EMBL/GenBank/DDBJ databases">
        <title>Description of novel Gluconacetobacter.</title>
        <authorList>
            <person name="Sombolestani A."/>
        </authorList>
    </citation>
    <scope>NUCLEOTIDE SEQUENCE [LARGE SCALE GENOMIC DNA]</scope>
    <source>
        <strain evidence="2 5">LMG 1382</strain>
    </source>
</reference>
<keyword evidence="4" id="KW-1185">Reference proteome</keyword>